<dbReference type="PATRIC" id="fig|576611.7.peg.390"/>
<dbReference type="EMBL" id="CP007501">
    <property type="protein sequence ID" value="AKD24722.1"/>
    <property type="molecule type" value="Genomic_DNA"/>
</dbReference>
<name>A0A0E3ZL58_9BURK</name>
<dbReference type="PANTHER" id="PTHR14119:SF3">
    <property type="entry name" value="ISOCHORISMATASE DOMAIN-CONTAINING PROTEIN 2"/>
    <property type="match status" value="1"/>
</dbReference>
<organism evidence="2 3">
    <name type="scientific">Polynucleobacter duraquae</name>
    <dbReference type="NCBI Taxonomy" id="1835254"/>
    <lineage>
        <taxon>Bacteria</taxon>
        <taxon>Pseudomonadati</taxon>
        <taxon>Pseudomonadota</taxon>
        <taxon>Betaproteobacteria</taxon>
        <taxon>Burkholderiales</taxon>
        <taxon>Burkholderiaceae</taxon>
        <taxon>Polynucleobacter</taxon>
    </lineage>
</organism>
<dbReference type="InterPro" id="IPR036380">
    <property type="entry name" value="Isochorismatase-like_sf"/>
</dbReference>
<reference evidence="2 3" key="1">
    <citation type="submission" date="2014-03" db="EMBL/GenBank/DDBJ databases">
        <title>Genome of Polynucleobacter strain MWH-MoK4.</title>
        <authorList>
            <person name="Hahn M.W."/>
        </authorList>
    </citation>
    <scope>NUCLEOTIDE SEQUENCE [LARGE SCALE GENOMIC DNA]</scope>
    <source>
        <strain evidence="2 3">MWH-MoK4</strain>
    </source>
</reference>
<gene>
    <name evidence="2" type="ORF">CL55_00003890</name>
</gene>
<dbReference type="InterPro" id="IPR050993">
    <property type="entry name" value="Isochorismatase_domain"/>
</dbReference>
<evidence type="ECO:0000313" key="3">
    <source>
        <dbReference type="Proteomes" id="UP000061135"/>
    </source>
</evidence>
<dbReference type="Pfam" id="PF00857">
    <property type="entry name" value="Isochorismatase"/>
    <property type="match status" value="1"/>
</dbReference>
<evidence type="ECO:0000259" key="1">
    <source>
        <dbReference type="Pfam" id="PF00857"/>
    </source>
</evidence>
<keyword evidence="3" id="KW-1185">Reference proteome</keyword>
<dbReference type="InterPro" id="IPR000868">
    <property type="entry name" value="Isochorismatase-like_dom"/>
</dbReference>
<dbReference type="Proteomes" id="UP000061135">
    <property type="component" value="Chromosome"/>
</dbReference>
<proteinExistence type="predicted"/>
<protein>
    <submittedName>
        <fullName evidence="2">Amidases related to nicotinamidase</fullName>
    </submittedName>
</protein>
<dbReference type="STRING" id="1835254.CL55_00003890"/>
<dbReference type="PANTHER" id="PTHR14119">
    <property type="entry name" value="HYDROLASE"/>
    <property type="match status" value="1"/>
</dbReference>
<evidence type="ECO:0000313" key="2">
    <source>
        <dbReference type="EMBL" id="AKD24722.1"/>
    </source>
</evidence>
<feature type="domain" description="Isochorismatase-like" evidence="1">
    <location>
        <begin position="5"/>
        <end position="134"/>
    </location>
</feature>
<dbReference type="KEGG" id="pdq:CL55_00003890"/>
<sequence>MPAIDQGEAVLKQCIRTAQIAQLLEIPIIGTEQSPNSLGSNLDSIQSFCSKTIEKEHFNACADGLTAAIPDNRQQCILMGCETHVCLMQTALNLIDKGYDVSVVVDGVGSRWALDKQIALDRLNIAGARLITAEMLGFEWLKTAQNPVFKEVLALLK</sequence>
<dbReference type="AlphaFoldDB" id="A0A0E3ZL58"/>
<dbReference type="HOGENOM" id="CLU_066901_0_1_4"/>
<accession>A0A0E3ZL58</accession>
<dbReference type="Gene3D" id="3.40.50.850">
    <property type="entry name" value="Isochorismatase-like"/>
    <property type="match status" value="1"/>
</dbReference>
<dbReference type="SUPFAM" id="SSF52499">
    <property type="entry name" value="Isochorismatase-like hydrolases"/>
    <property type="match status" value="1"/>
</dbReference>